<name>A0A1B6FPB7_9HEMI</name>
<proteinExistence type="predicted"/>
<feature type="region of interest" description="Disordered" evidence="1">
    <location>
        <begin position="53"/>
        <end position="100"/>
    </location>
</feature>
<dbReference type="EMBL" id="GECZ01026732">
    <property type="protein sequence ID" value="JAS43037.1"/>
    <property type="molecule type" value="Transcribed_RNA"/>
</dbReference>
<organism evidence="3">
    <name type="scientific">Cuerna arida</name>
    <dbReference type="NCBI Taxonomy" id="1464854"/>
    <lineage>
        <taxon>Eukaryota</taxon>
        <taxon>Metazoa</taxon>
        <taxon>Ecdysozoa</taxon>
        <taxon>Arthropoda</taxon>
        <taxon>Hexapoda</taxon>
        <taxon>Insecta</taxon>
        <taxon>Pterygota</taxon>
        <taxon>Neoptera</taxon>
        <taxon>Paraneoptera</taxon>
        <taxon>Hemiptera</taxon>
        <taxon>Auchenorrhyncha</taxon>
        <taxon>Membracoidea</taxon>
        <taxon>Cicadellidae</taxon>
        <taxon>Cicadellinae</taxon>
        <taxon>Proconiini</taxon>
        <taxon>Cuerna</taxon>
    </lineage>
</organism>
<evidence type="ECO:0000313" key="2">
    <source>
        <dbReference type="EMBL" id="JAS43037.1"/>
    </source>
</evidence>
<feature type="compositionally biased region" description="Low complexity" evidence="1">
    <location>
        <begin position="88"/>
        <end position="100"/>
    </location>
</feature>
<dbReference type="AlphaFoldDB" id="A0A1B6FPB7"/>
<gene>
    <name evidence="2" type="ORF">g.17337</name>
    <name evidence="3" type="ORF">g.17338</name>
</gene>
<evidence type="ECO:0000256" key="1">
    <source>
        <dbReference type="SAM" id="MobiDB-lite"/>
    </source>
</evidence>
<reference evidence="3" key="1">
    <citation type="submission" date="2015-11" db="EMBL/GenBank/DDBJ databases">
        <title>De novo transcriptome assembly of four potential Pierce s Disease insect vectors from Arizona vineyards.</title>
        <authorList>
            <person name="Tassone E.E."/>
        </authorList>
    </citation>
    <scope>NUCLEOTIDE SEQUENCE</scope>
</reference>
<protein>
    <submittedName>
        <fullName evidence="3">Uncharacterized protein</fullName>
    </submittedName>
</protein>
<accession>A0A1B6FPB7</accession>
<evidence type="ECO:0000313" key="3">
    <source>
        <dbReference type="EMBL" id="JAS52046.1"/>
    </source>
</evidence>
<dbReference type="EMBL" id="GECZ01017723">
    <property type="protein sequence ID" value="JAS52046.1"/>
    <property type="molecule type" value="Transcribed_RNA"/>
</dbReference>
<sequence>MYGALYGASSSGAPNPLWSQWACLGPTLLAQQQLAAANPALLRPLYPRLTQSRFTPYTVPPLTKPSPGSSPDSAREDRQSPQSPPASSPFASSATSPNSP</sequence>